<proteinExistence type="predicted"/>
<name>G0QV77_ICHMU</name>
<dbReference type="OrthoDB" id="1510206at2759"/>
<evidence type="ECO:0000313" key="2">
    <source>
        <dbReference type="Proteomes" id="UP000008983"/>
    </source>
</evidence>
<dbReference type="RefSeq" id="XP_004032465.1">
    <property type="nucleotide sequence ID" value="XM_004032417.1"/>
</dbReference>
<dbReference type="AlphaFoldDB" id="G0QV77"/>
<evidence type="ECO:0000313" key="1">
    <source>
        <dbReference type="EMBL" id="EGR30878.1"/>
    </source>
</evidence>
<gene>
    <name evidence="1" type="ORF">IMG5_121760</name>
</gene>
<dbReference type="Proteomes" id="UP000008983">
    <property type="component" value="Unassembled WGS sequence"/>
</dbReference>
<protein>
    <submittedName>
        <fullName evidence="1">Uncharacterized protein</fullName>
    </submittedName>
</protein>
<accession>G0QV77</accession>
<organism evidence="1 2">
    <name type="scientific">Ichthyophthirius multifiliis</name>
    <name type="common">White spot disease agent</name>
    <name type="synonym">Ich</name>
    <dbReference type="NCBI Taxonomy" id="5932"/>
    <lineage>
        <taxon>Eukaryota</taxon>
        <taxon>Sar</taxon>
        <taxon>Alveolata</taxon>
        <taxon>Ciliophora</taxon>
        <taxon>Intramacronucleata</taxon>
        <taxon>Oligohymenophorea</taxon>
        <taxon>Hymenostomatida</taxon>
        <taxon>Ophryoglenina</taxon>
        <taxon>Ichthyophthirius</taxon>
    </lineage>
</organism>
<dbReference type="GeneID" id="14906998"/>
<dbReference type="STRING" id="857967.G0QV77"/>
<dbReference type="eggNOG" id="ENOG502SRX4">
    <property type="taxonomic scope" value="Eukaryota"/>
</dbReference>
<sequence length="158" mass="18783">MSSYIIAGSADKEEMAICENILNQIKSLFFNIDFRIIIKDESEWKNYINEICRIYGFKKKLNPIIFTLDGYLIGSLENFKELALSKFGIDKYDNLVTKEKEMDQIHDTILNEQEEEIEQISNENIDEQELQQNEIFQNQENPEEQMPRFLLKQWRCSV</sequence>
<dbReference type="InParanoid" id="G0QV77"/>
<keyword evidence="2" id="KW-1185">Reference proteome</keyword>
<dbReference type="EMBL" id="GL983934">
    <property type="protein sequence ID" value="EGR30878.1"/>
    <property type="molecule type" value="Genomic_DNA"/>
</dbReference>
<reference evidence="1 2" key="1">
    <citation type="submission" date="2011-07" db="EMBL/GenBank/DDBJ databases">
        <authorList>
            <person name="Coyne R."/>
            <person name="Brami D."/>
            <person name="Johnson J."/>
            <person name="Hostetler J."/>
            <person name="Hannick L."/>
            <person name="Clark T."/>
            <person name="Cassidy-Hanley D."/>
            <person name="Inman J."/>
        </authorList>
    </citation>
    <scope>NUCLEOTIDE SEQUENCE [LARGE SCALE GENOMIC DNA]</scope>
    <source>
        <strain evidence="1 2">G5</strain>
    </source>
</reference>